<evidence type="ECO:0000313" key="2">
    <source>
        <dbReference type="Proteomes" id="UP000229081"/>
    </source>
</evidence>
<gene>
    <name evidence="1" type="ORF">CVN68_06135</name>
</gene>
<dbReference type="Proteomes" id="UP000229081">
    <property type="component" value="Chromosome"/>
</dbReference>
<dbReference type="EMBL" id="CP024923">
    <property type="protein sequence ID" value="ATY31601.1"/>
    <property type="molecule type" value="Genomic_DNA"/>
</dbReference>
<organism evidence="1 2">
    <name type="scientific">Sphingomonas psychrotolerans</name>
    <dbReference type="NCBI Taxonomy" id="1327635"/>
    <lineage>
        <taxon>Bacteria</taxon>
        <taxon>Pseudomonadati</taxon>
        <taxon>Pseudomonadota</taxon>
        <taxon>Alphaproteobacteria</taxon>
        <taxon>Sphingomonadales</taxon>
        <taxon>Sphingomonadaceae</taxon>
        <taxon>Sphingomonas</taxon>
    </lineage>
</organism>
<proteinExistence type="predicted"/>
<reference evidence="1 2" key="1">
    <citation type="submission" date="2017-11" db="EMBL/GenBank/DDBJ databases">
        <title>Complete genome sequence of Sphingomonas sp. Strain Cra20, a psychrotolerant potential plant growth promoting rhizobacteria.</title>
        <authorList>
            <person name="Luo Y."/>
        </authorList>
    </citation>
    <scope>NUCLEOTIDE SEQUENCE [LARGE SCALE GENOMIC DNA]</scope>
    <source>
        <strain evidence="1 2">Cra20</strain>
    </source>
</reference>
<accession>A0A2K8MK78</accession>
<evidence type="ECO:0000313" key="1">
    <source>
        <dbReference type="EMBL" id="ATY31601.1"/>
    </source>
</evidence>
<protein>
    <submittedName>
        <fullName evidence="1">Uncharacterized protein</fullName>
    </submittedName>
</protein>
<keyword evidence="2" id="KW-1185">Reference proteome</keyword>
<name>A0A2K8MK78_9SPHN</name>
<sequence>MSRRTSRSGAGETAVGIFAEDAGVLRGCRKLGIARRNDTELAPLAVLGGYGFLRPSCGGCFGLNADAVERRGGCAGTLERFLRAA</sequence>
<dbReference type="KEGG" id="sphc:CVN68_06135"/>
<dbReference type="AlphaFoldDB" id="A0A2K8MK78"/>